<dbReference type="Pfam" id="PF02210">
    <property type="entry name" value="Laminin_G_2"/>
    <property type="match status" value="1"/>
</dbReference>
<protein>
    <submittedName>
        <fullName evidence="2">Tail fiber protein</fullName>
    </submittedName>
</protein>
<gene>
    <name evidence="2" type="ORF">DLP05_029</name>
</gene>
<keyword evidence="3" id="KW-1185">Reference proteome</keyword>
<reference evidence="3" key="1">
    <citation type="submission" date="2017-10" db="EMBL/GenBank/DDBJ databases">
        <authorList>
            <person name="Peters D.L."/>
        </authorList>
    </citation>
    <scope>NUCLEOTIDE SEQUENCE [LARGE SCALE GENOMIC DNA]</scope>
</reference>
<dbReference type="SMART" id="SM00282">
    <property type="entry name" value="LamG"/>
    <property type="match status" value="1"/>
</dbReference>
<name>A0A2D2W2D1_9CAUD</name>
<dbReference type="EMBL" id="MG189906">
    <property type="protein sequence ID" value="ATS92293.1"/>
    <property type="molecule type" value="Genomic_DNA"/>
</dbReference>
<dbReference type="SUPFAM" id="SSF49899">
    <property type="entry name" value="Concanavalin A-like lectins/glucanases"/>
    <property type="match status" value="1"/>
</dbReference>
<dbReference type="Proteomes" id="UP000241675">
    <property type="component" value="Segment"/>
</dbReference>
<dbReference type="PROSITE" id="PS50025">
    <property type="entry name" value="LAM_G_DOMAIN"/>
    <property type="match status" value="1"/>
</dbReference>
<dbReference type="OrthoDB" id="14309at10239"/>
<dbReference type="InterPro" id="IPR001791">
    <property type="entry name" value="Laminin_G"/>
</dbReference>
<dbReference type="Gene3D" id="2.60.120.200">
    <property type="match status" value="1"/>
</dbReference>
<evidence type="ECO:0000259" key="1">
    <source>
        <dbReference type="PROSITE" id="PS50025"/>
    </source>
</evidence>
<organism evidence="2 3">
    <name type="scientific">Stenotrophomonas phage vB_SmaS_DLP_5</name>
    <dbReference type="NCBI Taxonomy" id="2044561"/>
    <lineage>
        <taxon>Viruses</taxon>
        <taxon>Duplodnaviria</taxon>
        <taxon>Heunggongvirae</taxon>
        <taxon>Uroviricota</taxon>
        <taxon>Caudoviricetes</taxon>
        <taxon>Delepquintavirus</taxon>
        <taxon>Delepquintavirus DLP5</taxon>
    </lineage>
</organism>
<dbReference type="CDD" id="cd00110">
    <property type="entry name" value="LamG"/>
    <property type="match status" value="1"/>
</dbReference>
<dbReference type="InterPro" id="IPR013320">
    <property type="entry name" value="ConA-like_dom_sf"/>
</dbReference>
<feature type="domain" description="Laminin G" evidence="1">
    <location>
        <begin position="38"/>
        <end position="209"/>
    </location>
</feature>
<evidence type="ECO:0000313" key="2">
    <source>
        <dbReference type="EMBL" id="ATS92293.1"/>
    </source>
</evidence>
<reference evidence="2 3" key="2">
    <citation type="submission" date="2017-11" db="EMBL/GenBank/DDBJ databases">
        <title>Lysogenic conversion of Stenotrophomonas maltophilia by temperate phage DLP4.</title>
        <authorList>
            <person name="Dennis J."/>
            <person name="Stothard P."/>
        </authorList>
    </citation>
    <scope>NUCLEOTIDE SEQUENCE [LARGE SCALE GENOMIC DNA]</scope>
</reference>
<evidence type="ECO:0000313" key="3">
    <source>
        <dbReference type="Proteomes" id="UP000241675"/>
    </source>
</evidence>
<accession>A0A2D2W2D1</accession>
<sequence>MLLVDLPLTSPEGTSTYADATGRFWTGYSTPPKIIGGALTLDGSGLIYTNSGTDFVLGLKDYDIKFDVNTTSTTLSTVVDYLYGGYTTWQIYFSTDGRLIWTAEGPNESPVIASDPINDGNWHTVLFQRRNGILSVIVDDVVQASVPHGRSYKDQLSTFAFGGRWYLGYSNLFTGKLRNFRVETFDPPLAPIKALHTPPKMYIGWDKPVIVGGPKIGFEYPLLPLTTKKPKAVQITRGVPPWWGPSDSTKVLPTYRLRGRVMQRDPDTGTDYPVMNAQVALFYRKLHTLIDIKLSNAQGYVEFKNLMPGQGAYYAIAFDPDGGPIQNAVIWDQLSSEP</sequence>
<proteinExistence type="predicted"/>